<dbReference type="EMBL" id="FZNR01000002">
    <property type="protein sequence ID" value="SNR45553.1"/>
    <property type="molecule type" value="Genomic_DNA"/>
</dbReference>
<comment type="similarity">
    <text evidence="2">Belongs to the transpeptidase family.</text>
</comment>
<dbReference type="SUPFAM" id="SSF56601">
    <property type="entry name" value="beta-lactamase/transpeptidase-like"/>
    <property type="match status" value="1"/>
</dbReference>
<dbReference type="InterPro" id="IPR001460">
    <property type="entry name" value="PCN-bd_Tpept"/>
</dbReference>
<sequence length="833" mass="90001">MSPRADDETPRRGTTPRRGASRAVPTEGQDEPERPERRGFSGIGEARAYTPRGRTVAERGRNPRTARTADPFRPALQVVEGGEGGPRARQRGARPAEPRETAQSRETGQKRNPRETAQSPETGQKRSPRETAQSRETGQKRSPRETAQSRETAQKRNPREAREKKDPREARERQSPREPREKRPAPEARERRAPDKDDSRVRRNPEPARDASSRRTGKPESGPRRTVTERTRPGPAREPARRPRPVPAEPPKLANSTRRLRLGTVLALSLFVMIGIRLVVLQVGTSAAEVDSLVKLREKRLSTVELPAARGSILDRDGWVLANSVEARYIYADPENPRLQNDIPATAAKLSPLLGVAASALAANMQRKQVMGTWLRFRYLARGVDISVADKIEDLDLAGIYTHIDERRDVPAGDLAANLIGFTGEDQHGLVGLEARYDDLLHGTDGKRVFETGKGDLNLPIPGGYEQYTPAKPGSSLTLTIDRYVQWQAQKLLSAEAKKWDATVAGAVILDARTGEVVAQASYPTYNAAKPGDSEPAQRIDVPTAVVTDPGSSHKALVFGAALQEGLITPESTQVVAPAIERGDEPFRDSHPQPKGTKLTMAGILAYSSNVGTILIGEKLGKQKLYEYQQKFGLGRATGEGMPGEAPGLLLAPDDWSGSAYGSVPIGHSVSVTLVQMAAAYGVIANDGVYIQPHLIRSTVSGDGKVTPAAAPATHRVLDAKIAAQLRTMMEAVVEDNEGTGTKAQVPGYRVAGKTGTGKMVVDGEYTSHNASSFVGMAPAENPRYVIAVAMDVAKGTGGEVAAPAFAQMMSYTLSHYAVPPSTTKPPTFKIHG</sequence>
<evidence type="ECO:0000259" key="5">
    <source>
        <dbReference type="Pfam" id="PF00905"/>
    </source>
</evidence>
<evidence type="ECO:0000256" key="3">
    <source>
        <dbReference type="ARBA" id="ARBA00023136"/>
    </source>
</evidence>
<dbReference type="InterPro" id="IPR050515">
    <property type="entry name" value="Beta-lactam/transpept"/>
</dbReference>
<reference evidence="7 8" key="1">
    <citation type="submission" date="2017-06" db="EMBL/GenBank/DDBJ databases">
        <authorList>
            <person name="Kim H.J."/>
            <person name="Triplett B.A."/>
        </authorList>
    </citation>
    <scope>NUCLEOTIDE SEQUENCE [LARGE SCALE GENOMIC DNA]</scope>
    <source>
        <strain evidence="7 8">DSM 43151</strain>
    </source>
</reference>
<dbReference type="GO" id="GO:0071555">
    <property type="term" value="P:cell wall organization"/>
    <property type="evidence" value="ECO:0007669"/>
    <property type="project" value="TreeGrafter"/>
</dbReference>
<feature type="compositionally biased region" description="Basic and acidic residues" evidence="4">
    <location>
        <begin position="1"/>
        <end position="11"/>
    </location>
</feature>
<evidence type="ECO:0000256" key="4">
    <source>
        <dbReference type="SAM" id="MobiDB-lite"/>
    </source>
</evidence>
<organism evidence="7 8">
    <name type="scientific">Actinoplanes regularis</name>
    <dbReference type="NCBI Taxonomy" id="52697"/>
    <lineage>
        <taxon>Bacteria</taxon>
        <taxon>Bacillati</taxon>
        <taxon>Actinomycetota</taxon>
        <taxon>Actinomycetes</taxon>
        <taxon>Micromonosporales</taxon>
        <taxon>Micromonosporaceae</taxon>
        <taxon>Actinoplanes</taxon>
    </lineage>
</organism>
<dbReference type="Gene3D" id="3.90.1310.10">
    <property type="entry name" value="Penicillin-binding protein 2a (Domain 2)"/>
    <property type="match status" value="1"/>
</dbReference>
<dbReference type="Pfam" id="PF00905">
    <property type="entry name" value="Transpeptidase"/>
    <property type="match status" value="1"/>
</dbReference>
<dbReference type="Proteomes" id="UP000198415">
    <property type="component" value="Unassembled WGS sequence"/>
</dbReference>
<dbReference type="Gene3D" id="3.30.450.330">
    <property type="match status" value="1"/>
</dbReference>
<accession>A0A238WGX3</accession>
<gene>
    <name evidence="7" type="ORF">SAMN06264365_102512</name>
</gene>
<evidence type="ECO:0000313" key="7">
    <source>
        <dbReference type="EMBL" id="SNR45553.1"/>
    </source>
</evidence>
<name>A0A238WGX3_9ACTN</name>
<feature type="domain" description="Penicillin-binding protein dimerisation" evidence="6">
    <location>
        <begin position="306"/>
        <end position="453"/>
    </location>
</feature>
<evidence type="ECO:0000256" key="1">
    <source>
        <dbReference type="ARBA" id="ARBA00004370"/>
    </source>
</evidence>
<dbReference type="RefSeq" id="WP_179276976.1">
    <property type="nucleotide sequence ID" value="NZ_BOMU01000024.1"/>
</dbReference>
<dbReference type="SUPFAM" id="SSF56519">
    <property type="entry name" value="Penicillin binding protein dimerisation domain"/>
    <property type="match status" value="1"/>
</dbReference>
<dbReference type="PANTHER" id="PTHR30627">
    <property type="entry name" value="PEPTIDOGLYCAN D,D-TRANSPEPTIDASE"/>
    <property type="match status" value="1"/>
</dbReference>
<dbReference type="GO" id="GO:0008658">
    <property type="term" value="F:penicillin binding"/>
    <property type="evidence" value="ECO:0007669"/>
    <property type="project" value="InterPro"/>
</dbReference>
<keyword evidence="8" id="KW-1185">Reference proteome</keyword>
<dbReference type="AlphaFoldDB" id="A0A238WGX3"/>
<comment type="subcellular location">
    <subcellularLocation>
        <location evidence="1">Membrane</location>
    </subcellularLocation>
</comment>
<dbReference type="InterPro" id="IPR005311">
    <property type="entry name" value="PBP_dimer"/>
</dbReference>
<feature type="domain" description="Penicillin-binding protein transpeptidase" evidence="5">
    <location>
        <begin position="506"/>
        <end position="810"/>
    </location>
</feature>
<dbReference type="Pfam" id="PF03717">
    <property type="entry name" value="PBP_dimer"/>
    <property type="match status" value="1"/>
</dbReference>
<protein>
    <submittedName>
        <fullName evidence="7">Peptidoglycan synthetase FtsI</fullName>
    </submittedName>
</protein>
<evidence type="ECO:0000313" key="8">
    <source>
        <dbReference type="Proteomes" id="UP000198415"/>
    </source>
</evidence>
<dbReference type="PANTHER" id="PTHR30627:SF1">
    <property type="entry name" value="PEPTIDOGLYCAN D,D-TRANSPEPTIDASE FTSI"/>
    <property type="match status" value="1"/>
</dbReference>
<keyword evidence="3" id="KW-0472">Membrane</keyword>
<dbReference type="InterPro" id="IPR012338">
    <property type="entry name" value="Beta-lactam/transpept-like"/>
</dbReference>
<dbReference type="GO" id="GO:0005886">
    <property type="term" value="C:plasma membrane"/>
    <property type="evidence" value="ECO:0007669"/>
    <property type="project" value="TreeGrafter"/>
</dbReference>
<dbReference type="Gene3D" id="3.40.710.10">
    <property type="entry name" value="DD-peptidase/beta-lactamase superfamily"/>
    <property type="match status" value="1"/>
</dbReference>
<feature type="compositionally biased region" description="Basic and acidic residues" evidence="4">
    <location>
        <begin position="94"/>
        <end position="114"/>
    </location>
</feature>
<feature type="region of interest" description="Disordered" evidence="4">
    <location>
        <begin position="1"/>
        <end position="255"/>
    </location>
</feature>
<proteinExistence type="inferred from homology"/>
<evidence type="ECO:0000256" key="2">
    <source>
        <dbReference type="ARBA" id="ARBA00007171"/>
    </source>
</evidence>
<evidence type="ECO:0000259" key="6">
    <source>
        <dbReference type="Pfam" id="PF03717"/>
    </source>
</evidence>
<feature type="compositionally biased region" description="Basic and acidic residues" evidence="4">
    <location>
        <begin position="123"/>
        <end position="232"/>
    </location>
</feature>
<dbReference type="InterPro" id="IPR036138">
    <property type="entry name" value="PBP_dimer_sf"/>
</dbReference>